<dbReference type="InterPro" id="IPR045069">
    <property type="entry name" value="MATE_euk"/>
</dbReference>
<feature type="transmembrane region" description="Helical" evidence="6">
    <location>
        <begin position="111"/>
        <end position="128"/>
    </location>
</feature>
<dbReference type="GO" id="GO:0015297">
    <property type="term" value="F:antiporter activity"/>
    <property type="evidence" value="ECO:0007669"/>
    <property type="project" value="InterPro"/>
</dbReference>
<feature type="region of interest" description="Disordered" evidence="7">
    <location>
        <begin position="474"/>
        <end position="496"/>
    </location>
</feature>
<evidence type="ECO:0000256" key="5">
    <source>
        <dbReference type="ARBA" id="ARBA00023136"/>
    </source>
</evidence>
<dbReference type="CDD" id="cd13132">
    <property type="entry name" value="MATE_eukaryotic"/>
    <property type="match status" value="1"/>
</dbReference>
<evidence type="ECO:0000313" key="8">
    <source>
        <dbReference type="EMBL" id="KAH9332135.1"/>
    </source>
</evidence>
<keyword evidence="5 6" id="KW-0472">Membrane</keyword>
<keyword evidence="4 6" id="KW-1133">Transmembrane helix</keyword>
<keyword evidence="9" id="KW-1185">Reference proteome</keyword>
<accession>A0AA38LRH1</accession>
<feature type="transmembrane region" description="Helical" evidence="6">
    <location>
        <begin position="140"/>
        <end position="165"/>
    </location>
</feature>
<dbReference type="AlphaFoldDB" id="A0AA38LRH1"/>
<dbReference type="GO" id="GO:1990961">
    <property type="term" value="P:xenobiotic detoxification by transmembrane export across the plasma membrane"/>
    <property type="evidence" value="ECO:0007669"/>
    <property type="project" value="InterPro"/>
</dbReference>
<sequence>METTRLKTEEDCNQYELPSSANTNGCAPYAYTQLNNVVIEEIGSNIGCGNDSITITEKLKKEMWQQLGVAGPVVMGNLMEYLTPLLSLIFVGHMGKMKYAGASSTTSMTTSLGYILMVGMATAMETLCGQAYGAQEYHMLGIFLQQGLITLLGACVPLSIIFINMGHVLRLFKQDPQICEMAGKYARGLLPSLFAFAILQPLGRFLQMQSIVWPEVWSSTFSVMFHAFTCWLTISKMGLGFVGAAVSTSVSLWANVGILLLYIKLSGVCKKTWQGFSIHCIHGMKHFLKLSLASSLMICLDYWCFSILILLAGLLPNPQREISALSICLRVSNEIGAGRTGAARLSIFNAMGITLVQSICVSITLFSTRNTLGRVFSNDKDVIGEVSRIIPILSVAAILDGLQAVISGVASGCGWQNLGACASMFALYFVGLPSGIVMAFFFHMRGKLSMEDQMTNSTFLDWVSLLLHADQQLRSKEHMSTSSKKPTTPRGKSKLTEEEMKYKYQKVRMPESQAECSMDVRDSELGHIDMDEFWVRTQKVTRSPWMDKLIGSALHFAGGILVSAVNNEFMMPGLPSTQEAACQKVKLDPIHVPQIEDIYIDVLHEVEIRRKDHSQLALAEIIQYGVAIVLEGFQTTEDEVDKVYNDIDGGQLALPSH</sequence>
<comment type="similarity">
    <text evidence="2 6">Belongs to the multi antimicrobial extrusion (MATE) (TC 2.A.66.1) family.</text>
</comment>
<feature type="transmembrane region" description="Helical" evidence="6">
    <location>
        <begin position="215"/>
        <end position="234"/>
    </location>
</feature>
<evidence type="ECO:0000256" key="3">
    <source>
        <dbReference type="ARBA" id="ARBA00022692"/>
    </source>
</evidence>
<name>A0AA38LRH1_TAXCH</name>
<dbReference type="GO" id="GO:0016020">
    <property type="term" value="C:membrane"/>
    <property type="evidence" value="ECO:0007669"/>
    <property type="project" value="UniProtKB-SubCell"/>
</dbReference>
<reference evidence="8 9" key="1">
    <citation type="journal article" date="2021" name="Nat. Plants">
        <title>The Taxus genome provides insights into paclitaxel biosynthesis.</title>
        <authorList>
            <person name="Xiong X."/>
            <person name="Gou J."/>
            <person name="Liao Q."/>
            <person name="Li Y."/>
            <person name="Zhou Q."/>
            <person name="Bi G."/>
            <person name="Li C."/>
            <person name="Du R."/>
            <person name="Wang X."/>
            <person name="Sun T."/>
            <person name="Guo L."/>
            <person name="Liang H."/>
            <person name="Lu P."/>
            <person name="Wu Y."/>
            <person name="Zhang Z."/>
            <person name="Ro D.K."/>
            <person name="Shang Y."/>
            <person name="Huang S."/>
            <person name="Yan J."/>
        </authorList>
    </citation>
    <scope>NUCLEOTIDE SEQUENCE [LARGE SCALE GENOMIC DNA]</scope>
    <source>
        <strain evidence="8">Ta-2019</strain>
    </source>
</reference>
<organism evidence="8 9">
    <name type="scientific">Taxus chinensis</name>
    <name type="common">Chinese yew</name>
    <name type="synonym">Taxus wallichiana var. chinensis</name>
    <dbReference type="NCBI Taxonomy" id="29808"/>
    <lineage>
        <taxon>Eukaryota</taxon>
        <taxon>Viridiplantae</taxon>
        <taxon>Streptophyta</taxon>
        <taxon>Embryophyta</taxon>
        <taxon>Tracheophyta</taxon>
        <taxon>Spermatophyta</taxon>
        <taxon>Pinopsida</taxon>
        <taxon>Pinidae</taxon>
        <taxon>Conifers II</taxon>
        <taxon>Cupressales</taxon>
        <taxon>Taxaceae</taxon>
        <taxon>Taxus</taxon>
    </lineage>
</organism>
<gene>
    <name evidence="8" type="ORF">KI387_043716</name>
</gene>
<dbReference type="PANTHER" id="PTHR11206">
    <property type="entry name" value="MULTIDRUG RESISTANCE PROTEIN"/>
    <property type="match status" value="1"/>
</dbReference>
<evidence type="ECO:0000256" key="6">
    <source>
        <dbReference type="RuleBase" id="RU004914"/>
    </source>
</evidence>
<comment type="caution">
    <text evidence="8">The sequence shown here is derived from an EMBL/GenBank/DDBJ whole genome shotgun (WGS) entry which is preliminary data.</text>
</comment>
<protein>
    <recommendedName>
        <fullName evidence="6">Protein DETOXIFICATION</fullName>
    </recommendedName>
    <alternativeName>
        <fullName evidence="6">Multidrug and toxic compound extrusion protein</fullName>
    </alternativeName>
</protein>
<comment type="subcellular location">
    <subcellularLocation>
        <location evidence="1">Membrane</location>
        <topology evidence="1">Multi-pass membrane protein</topology>
    </subcellularLocation>
</comment>
<evidence type="ECO:0000256" key="1">
    <source>
        <dbReference type="ARBA" id="ARBA00004141"/>
    </source>
</evidence>
<dbReference type="Proteomes" id="UP000824469">
    <property type="component" value="Unassembled WGS sequence"/>
</dbReference>
<evidence type="ECO:0000256" key="2">
    <source>
        <dbReference type="ARBA" id="ARBA00010199"/>
    </source>
</evidence>
<dbReference type="EMBL" id="JAHRHJ020000001">
    <property type="protein sequence ID" value="KAH9332135.1"/>
    <property type="molecule type" value="Genomic_DNA"/>
</dbReference>
<feature type="transmembrane region" description="Helical" evidence="6">
    <location>
        <begin position="389"/>
        <end position="410"/>
    </location>
</feature>
<evidence type="ECO:0000313" key="9">
    <source>
        <dbReference type="Proteomes" id="UP000824469"/>
    </source>
</evidence>
<feature type="transmembrane region" description="Helical" evidence="6">
    <location>
        <begin position="292"/>
        <end position="315"/>
    </location>
</feature>
<proteinExistence type="inferred from homology"/>
<dbReference type="Pfam" id="PF01554">
    <property type="entry name" value="MatE"/>
    <property type="match status" value="2"/>
</dbReference>
<evidence type="ECO:0000256" key="7">
    <source>
        <dbReference type="SAM" id="MobiDB-lite"/>
    </source>
</evidence>
<feature type="transmembrane region" description="Helical" evidence="6">
    <location>
        <begin position="347"/>
        <end position="368"/>
    </location>
</feature>
<feature type="transmembrane region" description="Helical" evidence="6">
    <location>
        <begin position="67"/>
        <end position="91"/>
    </location>
</feature>
<feature type="transmembrane region" description="Helical" evidence="6">
    <location>
        <begin position="240"/>
        <end position="263"/>
    </location>
</feature>
<dbReference type="InterPro" id="IPR002528">
    <property type="entry name" value="MATE_fam"/>
</dbReference>
<feature type="transmembrane region" description="Helical" evidence="6">
    <location>
        <begin position="185"/>
        <end position="203"/>
    </location>
</feature>
<feature type="transmembrane region" description="Helical" evidence="6">
    <location>
        <begin position="422"/>
        <end position="442"/>
    </location>
</feature>
<keyword evidence="3 6" id="KW-0812">Transmembrane</keyword>
<evidence type="ECO:0000256" key="4">
    <source>
        <dbReference type="ARBA" id="ARBA00022989"/>
    </source>
</evidence>
<dbReference type="GO" id="GO:0042910">
    <property type="term" value="F:xenobiotic transmembrane transporter activity"/>
    <property type="evidence" value="ECO:0007669"/>
    <property type="project" value="InterPro"/>
</dbReference>